<sequence length="131" mass="14380">MWNMYMLTNLTGKKADAQRILPVGIFEGTKKQIRNFVITIVFFAISTAVVISLIGLPGILVSLALSAGFLALITYTSKGSGGRLWVFTQRDKWRSESGQFFIGGRRVDPLNIGVHILAINTVPVPKDVNSK</sequence>
<evidence type="ECO:0000313" key="2">
    <source>
        <dbReference type="EMBL" id="XBH22984.1"/>
    </source>
</evidence>
<feature type="transmembrane region" description="Helical" evidence="1">
    <location>
        <begin position="60"/>
        <end position="77"/>
    </location>
</feature>
<organism evidence="2">
    <name type="scientific">Jonesiaceae bacterium BS-20</name>
    <dbReference type="NCBI Taxonomy" id="3120821"/>
    <lineage>
        <taxon>Bacteria</taxon>
        <taxon>Bacillati</taxon>
        <taxon>Actinomycetota</taxon>
        <taxon>Actinomycetes</taxon>
        <taxon>Micrococcales</taxon>
        <taxon>Jonesiaceae</taxon>
    </lineage>
</organism>
<proteinExistence type="predicted"/>
<reference evidence="2" key="1">
    <citation type="submission" date="2024-02" db="EMBL/GenBank/DDBJ databases">
        <title>Tomenella chthoni gen. nov. sp. nov., a member of the family Jonesiaceae isolated from bat guano.</title>
        <authorList>
            <person name="Miller S.L."/>
            <person name="King J."/>
            <person name="Sankaranarayanan K."/>
            <person name="Lawson P.A."/>
        </authorList>
    </citation>
    <scope>NUCLEOTIDE SEQUENCE</scope>
    <source>
        <strain evidence="2">BS-20</strain>
    </source>
</reference>
<keyword evidence="1" id="KW-0472">Membrane</keyword>
<feature type="transmembrane region" description="Helical" evidence="1">
    <location>
        <begin position="36"/>
        <end position="54"/>
    </location>
</feature>
<evidence type="ECO:0000256" key="1">
    <source>
        <dbReference type="SAM" id="Phobius"/>
    </source>
</evidence>
<keyword evidence="1" id="KW-1133">Transmembrane helix</keyword>
<accession>A0AAU7DY91</accession>
<keyword evidence="1" id="KW-0812">Transmembrane</keyword>
<gene>
    <name evidence="2" type="ORF">V5R04_07175</name>
</gene>
<dbReference type="EMBL" id="CP146203">
    <property type="protein sequence ID" value="XBH22984.1"/>
    <property type="molecule type" value="Genomic_DNA"/>
</dbReference>
<dbReference type="AlphaFoldDB" id="A0AAU7DY91"/>
<name>A0AAU7DY91_9MICO</name>
<protein>
    <submittedName>
        <fullName evidence="2">Uncharacterized protein</fullName>
    </submittedName>
</protein>